<dbReference type="Proteomes" id="UP001571476">
    <property type="component" value="Unassembled WGS sequence"/>
</dbReference>
<comment type="caution">
    <text evidence="2">The sequence shown here is derived from an EMBL/GenBank/DDBJ whole genome shotgun (WGS) entry which is preliminary data.</text>
</comment>
<organism evidence="2 3">
    <name type="scientific">Streptomyces aureus</name>
    <dbReference type="NCBI Taxonomy" id="193461"/>
    <lineage>
        <taxon>Bacteria</taxon>
        <taxon>Bacillati</taxon>
        <taxon>Actinomycetota</taxon>
        <taxon>Actinomycetes</taxon>
        <taxon>Kitasatosporales</taxon>
        <taxon>Streptomycetaceae</taxon>
        <taxon>Streptomyces</taxon>
    </lineage>
</organism>
<dbReference type="RefSeq" id="WP_372563710.1">
    <property type="nucleotide sequence ID" value="NZ_JBGOSP010000010.1"/>
</dbReference>
<protein>
    <submittedName>
        <fullName evidence="2">Uncharacterized protein</fullName>
    </submittedName>
</protein>
<dbReference type="EMBL" id="JBGOSP010000010">
    <property type="protein sequence ID" value="MFA3838618.1"/>
    <property type="molecule type" value="Genomic_DNA"/>
</dbReference>
<feature type="region of interest" description="Disordered" evidence="1">
    <location>
        <begin position="1"/>
        <end position="63"/>
    </location>
</feature>
<evidence type="ECO:0000256" key="1">
    <source>
        <dbReference type="SAM" id="MobiDB-lite"/>
    </source>
</evidence>
<proteinExistence type="predicted"/>
<evidence type="ECO:0000313" key="3">
    <source>
        <dbReference type="Proteomes" id="UP001571476"/>
    </source>
</evidence>
<name>A0ABV4SNU7_9ACTN</name>
<sequence>MTTASRPRLKSLPTATPCPDAANSAAGPDSEGGRKEVARQGVLSALPSEQHHSGPPAGDGRVPVAWLHVTAPRGATPTATSWCACGRDRSAVGHRNVLALIDDHTAHRDLCPLRTPQEGRNAA</sequence>
<reference evidence="2 3" key="1">
    <citation type="submission" date="2024-08" db="EMBL/GenBank/DDBJ databases">
        <title>Genome sequence of Streptomyces aureus CACIA-1.46HGO.</title>
        <authorList>
            <person name="Evangelista-Martinez Z."/>
        </authorList>
    </citation>
    <scope>NUCLEOTIDE SEQUENCE [LARGE SCALE GENOMIC DNA]</scope>
    <source>
        <strain evidence="2 3">CACIA-1.46HGO</strain>
    </source>
</reference>
<gene>
    <name evidence="2" type="ORF">ACEG43_20980</name>
</gene>
<evidence type="ECO:0000313" key="2">
    <source>
        <dbReference type="EMBL" id="MFA3838618.1"/>
    </source>
</evidence>
<accession>A0ABV4SNU7</accession>
<keyword evidence="3" id="KW-1185">Reference proteome</keyword>